<dbReference type="Proteomes" id="UP000789405">
    <property type="component" value="Unassembled WGS sequence"/>
</dbReference>
<evidence type="ECO:0000313" key="1">
    <source>
        <dbReference type="EMBL" id="CAG8812378.1"/>
    </source>
</evidence>
<dbReference type="OrthoDB" id="2442389at2759"/>
<comment type="caution">
    <text evidence="1">The sequence shown here is derived from an EMBL/GenBank/DDBJ whole genome shotgun (WGS) entry which is preliminary data.</text>
</comment>
<gene>
    <name evidence="1" type="ORF">DERYTH_LOCUS25613</name>
</gene>
<name>A0A9N9K6F1_9GLOM</name>
<keyword evidence="2" id="KW-1185">Reference proteome</keyword>
<dbReference type="AlphaFoldDB" id="A0A9N9K6F1"/>
<proteinExistence type="predicted"/>
<organism evidence="1 2">
    <name type="scientific">Dentiscutata erythropus</name>
    <dbReference type="NCBI Taxonomy" id="1348616"/>
    <lineage>
        <taxon>Eukaryota</taxon>
        <taxon>Fungi</taxon>
        <taxon>Fungi incertae sedis</taxon>
        <taxon>Mucoromycota</taxon>
        <taxon>Glomeromycotina</taxon>
        <taxon>Glomeromycetes</taxon>
        <taxon>Diversisporales</taxon>
        <taxon>Gigasporaceae</taxon>
        <taxon>Dentiscutata</taxon>
    </lineage>
</organism>
<reference evidence="1" key="1">
    <citation type="submission" date="2021-06" db="EMBL/GenBank/DDBJ databases">
        <authorList>
            <person name="Kallberg Y."/>
            <person name="Tangrot J."/>
            <person name="Rosling A."/>
        </authorList>
    </citation>
    <scope>NUCLEOTIDE SEQUENCE</scope>
    <source>
        <strain evidence="1">MA453B</strain>
    </source>
</reference>
<evidence type="ECO:0000313" key="2">
    <source>
        <dbReference type="Proteomes" id="UP000789405"/>
    </source>
</evidence>
<dbReference type="EMBL" id="CAJVPY010048733">
    <property type="protein sequence ID" value="CAG8812378.1"/>
    <property type="molecule type" value="Genomic_DNA"/>
</dbReference>
<accession>A0A9N9K6F1</accession>
<sequence length="69" mass="8095">TQTIQPNSCISFVLPTMQEFLKEVDKKKRTSHHYQDFLEKFKAQCVTVKNLLRLTKEDFELYGIDTVGD</sequence>
<feature type="non-terminal residue" evidence="1">
    <location>
        <position position="1"/>
    </location>
</feature>
<protein>
    <submittedName>
        <fullName evidence="1">17116_t:CDS:1</fullName>
    </submittedName>
</protein>